<dbReference type="EC" id="2.7.11.1" evidence="1"/>
<keyword evidence="6" id="KW-0067">ATP-binding</keyword>
<feature type="compositionally biased region" description="Basic and acidic residues" evidence="9">
    <location>
        <begin position="1"/>
        <end position="14"/>
    </location>
</feature>
<name>A0A6A1WC12_9ROSI</name>
<sequence length="593" mass="66694">MEEEKKEQQCRSSEDESESSDYTSEDEGTEDYRRGGYHAVRIGDTFKNSRYVVQSKLGWGHFSTVWLAWDTNFSVPLSVSLVKSNMFVCRLVLYLEGKKKAKKARYVALKVQKSAQHYTEAAMDEITILQQIAEGDPDDKKCVVKLLDHFKHSGPNGQHVCMVFEYLGDNLLTLIKYTDYRGMPIHRVKEICFHILVGLDYLHRQLSIIHTDLKPENILLMSMIDPSKDPRKSGASLILPNGKDKVALESGVAKDNKALNGDLTRNRKKKIRRKAKRAAQGCLEKEISAESVADLEKASGAVESSPNAKLNMASVEDQPTSSVNTTILSDADGTKGNGNHGGKRGSRSNRQKLLVSVDLKCKLVDFGNACWTYKQFTNDIQTRQYRCPEVILGSKYSTSADLWSFACICFELATGDVLFDPHSGDNFDRDEDHLALMMELLGMMPRKIALSGRYSRDFFNRYGDLRHIRRLRFWPLNKVLTEKYEFSEQDANDMTDFLVPILDFIPEKRPTAGQCLLHPWINAGPHLLEPSMPSNQNQVTVSVISEKKKREKDEREAMEVGMGNIAIDSDSKPVKDSPSSVGPSKGTTASSSR</sequence>
<evidence type="ECO:0000256" key="4">
    <source>
        <dbReference type="ARBA" id="ARBA00022741"/>
    </source>
</evidence>
<dbReference type="GO" id="GO:0050684">
    <property type="term" value="P:regulation of mRNA processing"/>
    <property type="evidence" value="ECO:0007669"/>
    <property type="project" value="TreeGrafter"/>
</dbReference>
<feature type="region of interest" description="Disordered" evidence="9">
    <location>
        <begin position="1"/>
        <end position="31"/>
    </location>
</feature>
<feature type="compositionally biased region" description="Low complexity" evidence="9">
    <location>
        <begin position="576"/>
        <end position="586"/>
    </location>
</feature>
<dbReference type="SUPFAM" id="SSF56112">
    <property type="entry name" value="Protein kinase-like (PK-like)"/>
    <property type="match status" value="1"/>
</dbReference>
<dbReference type="PANTHER" id="PTHR47634">
    <property type="entry name" value="PROTEIN KINASE DOMAIN-CONTAINING PROTEIN-RELATED"/>
    <property type="match status" value="1"/>
</dbReference>
<keyword evidence="2" id="KW-0723">Serine/threonine-protein kinase</keyword>
<comment type="caution">
    <text evidence="11">The sequence shown here is derived from an EMBL/GenBank/DDBJ whole genome shotgun (WGS) entry which is preliminary data.</text>
</comment>
<dbReference type="OrthoDB" id="2649at2759"/>
<dbReference type="Proteomes" id="UP000516437">
    <property type="component" value="Chromosome 2"/>
</dbReference>
<evidence type="ECO:0000256" key="5">
    <source>
        <dbReference type="ARBA" id="ARBA00022777"/>
    </source>
</evidence>
<keyword evidence="12" id="KW-1185">Reference proteome</keyword>
<feature type="region of interest" description="Disordered" evidence="9">
    <location>
        <begin position="312"/>
        <end position="348"/>
    </location>
</feature>
<dbReference type="PROSITE" id="PS50011">
    <property type="entry name" value="PROTEIN_KINASE_DOM"/>
    <property type="match status" value="1"/>
</dbReference>
<dbReference type="InterPro" id="IPR000719">
    <property type="entry name" value="Prot_kinase_dom"/>
</dbReference>
<dbReference type="SMART" id="SM00220">
    <property type="entry name" value="S_TKc"/>
    <property type="match status" value="1"/>
</dbReference>
<dbReference type="GO" id="GO:0004674">
    <property type="term" value="F:protein serine/threonine kinase activity"/>
    <property type="evidence" value="ECO:0007669"/>
    <property type="project" value="UniProtKB-KW"/>
</dbReference>
<dbReference type="GO" id="GO:0005524">
    <property type="term" value="F:ATP binding"/>
    <property type="evidence" value="ECO:0007669"/>
    <property type="project" value="UniProtKB-KW"/>
</dbReference>
<evidence type="ECO:0000256" key="9">
    <source>
        <dbReference type="SAM" id="MobiDB-lite"/>
    </source>
</evidence>
<protein>
    <recommendedName>
        <fullName evidence="1">non-specific serine/threonine protein kinase</fullName>
        <ecNumber evidence="1">2.7.11.1</ecNumber>
    </recommendedName>
</protein>
<comment type="catalytic activity">
    <reaction evidence="7">
        <text>L-threonyl-[protein] + ATP = O-phospho-L-threonyl-[protein] + ADP + H(+)</text>
        <dbReference type="Rhea" id="RHEA:46608"/>
        <dbReference type="Rhea" id="RHEA-COMP:11060"/>
        <dbReference type="Rhea" id="RHEA-COMP:11605"/>
        <dbReference type="ChEBI" id="CHEBI:15378"/>
        <dbReference type="ChEBI" id="CHEBI:30013"/>
        <dbReference type="ChEBI" id="CHEBI:30616"/>
        <dbReference type="ChEBI" id="CHEBI:61977"/>
        <dbReference type="ChEBI" id="CHEBI:456216"/>
        <dbReference type="EC" id="2.7.11.1"/>
    </reaction>
</comment>
<dbReference type="Gene3D" id="1.10.510.10">
    <property type="entry name" value="Transferase(Phosphotransferase) domain 1"/>
    <property type="match status" value="1"/>
</dbReference>
<dbReference type="Gene3D" id="3.30.200.20">
    <property type="entry name" value="Phosphorylase Kinase, domain 1"/>
    <property type="match status" value="1"/>
</dbReference>
<dbReference type="Pfam" id="PF00069">
    <property type="entry name" value="Pkinase"/>
    <property type="match status" value="2"/>
</dbReference>
<evidence type="ECO:0000313" key="12">
    <source>
        <dbReference type="Proteomes" id="UP000516437"/>
    </source>
</evidence>
<dbReference type="InterPro" id="IPR008271">
    <property type="entry name" value="Ser/Thr_kinase_AS"/>
</dbReference>
<evidence type="ECO:0000256" key="1">
    <source>
        <dbReference type="ARBA" id="ARBA00012513"/>
    </source>
</evidence>
<evidence type="ECO:0000256" key="3">
    <source>
        <dbReference type="ARBA" id="ARBA00022679"/>
    </source>
</evidence>
<accession>A0A6A1WC12</accession>
<evidence type="ECO:0000256" key="6">
    <source>
        <dbReference type="ARBA" id="ARBA00022840"/>
    </source>
</evidence>
<dbReference type="PANTHER" id="PTHR47634:SF2">
    <property type="entry name" value="PROTEIN KINASE DOMAIN-CONTAINING PROTEIN"/>
    <property type="match status" value="1"/>
</dbReference>
<evidence type="ECO:0000256" key="8">
    <source>
        <dbReference type="ARBA" id="ARBA00048679"/>
    </source>
</evidence>
<dbReference type="GO" id="GO:0000245">
    <property type="term" value="P:spliceosomal complex assembly"/>
    <property type="evidence" value="ECO:0007669"/>
    <property type="project" value="TreeGrafter"/>
</dbReference>
<dbReference type="InterPro" id="IPR051334">
    <property type="entry name" value="SRPK"/>
</dbReference>
<organism evidence="11 12">
    <name type="scientific">Morella rubra</name>
    <name type="common">Chinese bayberry</name>
    <dbReference type="NCBI Taxonomy" id="262757"/>
    <lineage>
        <taxon>Eukaryota</taxon>
        <taxon>Viridiplantae</taxon>
        <taxon>Streptophyta</taxon>
        <taxon>Embryophyta</taxon>
        <taxon>Tracheophyta</taxon>
        <taxon>Spermatophyta</taxon>
        <taxon>Magnoliopsida</taxon>
        <taxon>eudicotyledons</taxon>
        <taxon>Gunneridae</taxon>
        <taxon>Pentapetalae</taxon>
        <taxon>rosids</taxon>
        <taxon>fabids</taxon>
        <taxon>Fagales</taxon>
        <taxon>Myricaceae</taxon>
        <taxon>Morella</taxon>
    </lineage>
</organism>
<keyword evidence="4" id="KW-0547">Nucleotide-binding</keyword>
<dbReference type="FunFam" id="1.10.510.10:FF:000339">
    <property type="entry name" value="Serine/threonine-protein kinase SRPK-like protein"/>
    <property type="match status" value="1"/>
</dbReference>
<reference evidence="11 12" key="1">
    <citation type="journal article" date="2019" name="Plant Biotechnol. J.">
        <title>The red bayberry genome and genetic basis of sex determination.</title>
        <authorList>
            <person name="Jia H.M."/>
            <person name="Jia H.J."/>
            <person name="Cai Q.L."/>
            <person name="Wang Y."/>
            <person name="Zhao H.B."/>
            <person name="Yang W.F."/>
            <person name="Wang G.Y."/>
            <person name="Li Y.H."/>
            <person name="Zhan D.L."/>
            <person name="Shen Y.T."/>
            <person name="Niu Q.F."/>
            <person name="Chang L."/>
            <person name="Qiu J."/>
            <person name="Zhao L."/>
            <person name="Xie H.B."/>
            <person name="Fu W.Y."/>
            <person name="Jin J."/>
            <person name="Li X.W."/>
            <person name="Jiao Y."/>
            <person name="Zhou C.C."/>
            <person name="Tu T."/>
            <person name="Chai C.Y."/>
            <person name="Gao J.L."/>
            <person name="Fan L.J."/>
            <person name="van de Weg E."/>
            <person name="Wang J.Y."/>
            <person name="Gao Z.S."/>
        </authorList>
    </citation>
    <scope>NUCLEOTIDE SEQUENCE [LARGE SCALE GENOMIC DNA]</scope>
    <source>
        <tissue evidence="11">Leaves</tissue>
    </source>
</reference>
<evidence type="ECO:0000259" key="10">
    <source>
        <dbReference type="PROSITE" id="PS50011"/>
    </source>
</evidence>
<dbReference type="PROSITE" id="PS00108">
    <property type="entry name" value="PROTEIN_KINASE_ST"/>
    <property type="match status" value="1"/>
</dbReference>
<dbReference type="EMBL" id="RXIC02000020">
    <property type="protein sequence ID" value="KAB1221228.1"/>
    <property type="molecule type" value="Genomic_DNA"/>
</dbReference>
<dbReference type="CDD" id="cd14136">
    <property type="entry name" value="STKc_SRPK"/>
    <property type="match status" value="1"/>
</dbReference>
<proteinExistence type="predicted"/>
<dbReference type="AlphaFoldDB" id="A0A6A1WC12"/>
<dbReference type="InterPro" id="IPR011009">
    <property type="entry name" value="Kinase-like_dom_sf"/>
</dbReference>
<comment type="catalytic activity">
    <reaction evidence="8">
        <text>L-seryl-[protein] + ATP = O-phospho-L-seryl-[protein] + ADP + H(+)</text>
        <dbReference type="Rhea" id="RHEA:17989"/>
        <dbReference type="Rhea" id="RHEA-COMP:9863"/>
        <dbReference type="Rhea" id="RHEA-COMP:11604"/>
        <dbReference type="ChEBI" id="CHEBI:15378"/>
        <dbReference type="ChEBI" id="CHEBI:29999"/>
        <dbReference type="ChEBI" id="CHEBI:30616"/>
        <dbReference type="ChEBI" id="CHEBI:83421"/>
        <dbReference type="ChEBI" id="CHEBI:456216"/>
        <dbReference type="EC" id="2.7.11.1"/>
    </reaction>
</comment>
<feature type="compositionally biased region" description="Polar residues" evidence="9">
    <location>
        <begin position="317"/>
        <end position="328"/>
    </location>
</feature>
<keyword evidence="5 11" id="KW-0418">Kinase</keyword>
<feature type="domain" description="Protein kinase" evidence="10">
    <location>
        <begin position="51"/>
        <end position="521"/>
    </location>
</feature>
<feature type="region of interest" description="Disordered" evidence="9">
    <location>
        <begin position="546"/>
        <end position="593"/>
    </location>
</feature>
<evidence type="ECO:0000256" key="2">
    <source>
        <dbReference type="ARBA" id="ARBA00022527"/>
    </source>
</evidence>
<evidence type="ECO:0000313" key="11">
    <source>
        <dbReference type="EMBL" id="KAB1221228.1"/>
    </source>
</evidence>
<gene>
    <name evidence="11" type="ORF">CJ030_MR2G020374</name>
</gene>
<evidence type="ECO:0000256" key="7">
    <source>
        <dbReference type="ARBA" id="ARBA00047899"/>
    </source>
</evidence>
<feature type="compositionally biased region" description="Acidic residues" evidence="9">
    <location>
        <begin position="15"/>
        <end position="29"/>
    </location>
</feature>
<keyword evidence="3" id="KW-0808">Transferase</keyword>
<feature type="compositionally biased region" description="Basic and acidic residues" evidence="9">
    <location>
        <begin position="546"/>
        <end position="558"/>
    </location>
</feature>